<name>A0A841HI26_9GAMM</name>
<dbReference type="NCBIfam" id="TIGR03353">
    <property type="entry name" value="VI_chp_4"/>
    <property type="match status" value="1"/>
</dbReference>
<dbReference type="InterPro" id="IPR010263">
    <property type="entry name" value="T6SS_TssK"/>
</dbReference>
<comment type="caution">
    <text evidence="1">The sequence shown here is derived from an EMBL/GenBank/DDBJ whole genome shotgun (WGS) entry which is preliminary data.</text>
</comment>
<sequence length="446" mass="49139">MSSNNKVVWSEGLFLRPQHFQQHDRYLERFIEGRTASLRSNSWGLTEIQIERDLLAIGKLGLKRASGIFPDGTPFSMPDDDSLPSPIELNAQIRDKVVSLAIPVRKEGARESDRRDVVDGVVRYRTRDFDAKDIAGDSGGQHSLEVACLRAKLLLADEPHEDYAVIPVAHIIECRADRMVVLDDRFIPTVANAKQASILSTFMTEVQGLLHQRGEALAARAVASGRSGSAEIADFLMLQAVNRYEPVVTHLAQGGLVHPEDLYRLCLEIVGDLSTLTTEARRPPKLPQYQHTNLRACYEPLMAALRACFAVVLKQNAVQIPLEKKRFNISVGVVADRSLFDDAAFILAARADVAAESIRRDFPAQVTLASVEKIAKLVNEHIPGIPLQALAVAPRQIPFHAGFTYFELDRGSALFRELKAGGGIALHIPDSFPGLAMEMWAIRGSG</sequence>
<evidence type="ECO:0000313" key="1">
    <source>
        <dbReference type="EMBL" id="MBB6091960.1"/>
    </source>
</evidence>
<dbReference type="PANTHER" id="PTHR35566:SF1">
    <property type="entry name" value="TYPE VI SECRETION SYSTEM BASEPLATE COMPONENT TSSK1"/>
    <property type="match status" value="1"/>
</dbReference>
<proteinExistence type="predicted"/>
<organism evidence="1 2">
    <name type="scientific">Povalibacter uvarum</name>
    <dbReference type="NCBI Taxonomy" id="732238"/>
    <lineage>
        <taxon>Bacteria</taxon>
        <taxon>Pseudomonadati</taxon>
        <taxon>Pseudomonadota</taxon>
        <taxon>Gammaproteobacteria</taxon>
        <taxon>Steroidobacterales</taxon>
        <taxon>Steroidobacteraceae</taxon>
        <taxon>Povalibacter</taxon>
    </lineage>
</organism>
<dbReference type="Proteomes" id="UP000588068">
    <property type="component" value="Unassembled WGS sequence"/>
</dbReference>
<accession>A0A841HI26</accession>
<dbReference type="EMBL" id="JACHHZ010000001">
    <property type="protein sequence ID" value="MBB6091960.1"/>
    <property type="molecule type" value="Genomic_DNA"/>
</dbReference>
<evidence type="ECO:0000313" key="2">
    <source>
        <dbReference type="Proteomes" id="UP000588068"/>
    </source>
</evidence>
<dbReference type="RefSeq" id="WP_184329723.1">
    <property type="nucleotide sequence ID" value="NZ_JACHHZ010000001.1"/>
</dbReference>
<protein>
    <submittedName>
        <fullName evidence="1">Type VI secretion system protein ImpJ</fullName>
    </submittedName>
</protein>
<dbReference type="PANTHER" id="PTHR35566">
    <property type="entry name" value="BLR3599 PROTEIN"/>
    <property type="match status" value="1"/>
</dbReference>
<reference evidence="1 2" key="1">
    <citation type="submission" date="2020-08" db="EMBL/GenBank/DDBJ databases">
        <title>Genomic Encyclopedia of Type Strains, Phase IV (KMG-IV): sequencing the most valuable type-strain genomes for metagenomic binning, comparative biology and taxonomic classification.</title>
        <authorList>
            <person name="Goeker M."/>
        </authorList>
    </citation>
    <scope>NUCLEOTIDE SEQUENCE [LARGE SCALE GENOMIC DNA]</scope>
    <source>
        <strain evidence="1 2">DSM 26723</strain>
    </source>
</reference>
<dbReference type="Pfam" id="PF05936">
    <property type="entry name" value="T6SS_VasE"/>
    <property type="match status" value="1"/>
</dbReference>
<dbReference type="AlphaFoldDB" id="A0A841HI26"/>
<keyword evidence="2" id="KW-1185">Reference proteome</keyword>
<gene>
    <name evidence="1" type="ORF">HNQ60_000806</name>
</gene>